<proteinExistence type="inferred from homology"/>
<keyword evidence="3" id="KW-0479">Metal-binding</keyword>
<feature type="transmembrane region" description="Helical" evidence="10">
    <location>
        <begin position="59"/>
        <end position="85"/>
    </location>
</feature>
<feature type="domain" description="RING-type" evidence="11">
    <location>
        <begin position="250"/>
        <end position="292"/>
    </location>
</feature>
<accession>A0ABR0WCW5</accession>
<keyword evidence="10" id="KW-0812">Transmembrane</keyword>
<feature type="transmembrane region" description="Helical" evidence="10">
    <location>
        <begin position="132"/>
        <end position="151"/>
    </location>
</feature>
<dbReference type="PANTHER" id="PTHR14155">
    <property type="entry name" value="RING FINGER DOMAIN-CONTAINING"/>
    <property type="match status" value="1"/>
</dbReference>
<evidence type="ECO:0000256" key="5">
    <source>
        <dbReference type="ARBA" id="ARBA00022786"/>
    </source>
</evidence>
<sequence>MIAGIVEGCVYQEPSSIYTKAFYGATLLALLCLSIWEFTGKNLQYSKFWNSGSKKSTQILLPSKIGLFIIYAPALIAGISSFLLFPNGDISDSSSAIPSKGVISEGACNFLDMTPRLPLALFTNADYRMKSTHIYLLFFIFLILSSEITTVRSQSTTTSNNDQYSYGSFSPSVAVIIVVLIASIFFIVFFSIYLRHCSDDSSTVRQALSMRARRAVAAARGLDASVIATFPTLSYSEVKDHKMGKDALECAVCLNEFEEDETLRLIPKCDHVFHPECIDMWLESHVTCPVCRANLAPQTGDDDPVREDPGQSNNEEVVIQVDGNNDEDRNLGLEPRSWSIRRPVKFRSHSTGHSLVQPGENLDRFTLRLPADMRKEVLSRVTSSSSSLPREGSSRKGYRTGAGELQGRFYRRIEIPDRGVKSDRWGIFTRGLSMRLRSPKVTADGGEASTPKRRGNRTPPSKLPSFKCLEPKANDGDETRLFSDESADQSQV</sequence>
<evidence type="ECO:0000256" key="1">
    <source>
        <dbReference type="ARBA" id="ARBA00000900"/>
    </source>
</evidence>
<evidence type="ECO:0000256" key="7">
    <source>
        <dbReference type="ARBA" id="ARBA00024209"/>
    </source>
</evidence>
<evidence type="ECO:0000256" key="8">
    <source>
        <dbReference type="PROSITE-ProRule" id="PRU00175"/>
    </source>
</evidence>
<keyword evidence="6" id="KW-0862">Zinc</keyword>
<evidence type="ECO:0000259" key="11">
    <source>
        <dbReference type="PROSITE" id="PS50089"/>
    </source>
</evidence>
<dbReference type="InterPro" id="IPR053238">
    <property type="entry name" value="RING-H2_zinc_finger"/>
</dbReference>
<evidence type="ECO:0000256" key="9">
    <source>
        <dbReference type="SAM" id="MobiDB-lite"/>
    </source>
</evidence>
<evidence type="ECO:0000313" key="12">
    <source>
        <dbReference type="EMBL" id="KAK6144611.1"/>
    </source>
</evidence>
<comment type="caution">
    <text evidence="12">The sequence shown here is derived from an EMBL/GenBank/DDBJ whole genome shotgun (WGS) entry which is preliminary data.</text>
</comment>
<keyword evidence="10" id="KW-1133">Transmembrane helix</keyword>
<dbReference type="EMBL" id="JABTTQ020000012">
    <property type="protein sequence ID" value="KAK6144611.1"/>
    <property type="molecule type" value="Genomic_DNA"/>
</dbReference>
<evidence type="ECO:0000313" key="13">
    <source>
        <dbReference type="Proteomes" id="UP001318860"/>
    </source>
</evidence>
<dbReference type="EC" id="2.3.2.27" evidence="2"/>
<feature type="compositionally biased region" description="Basic and acidic residues" evidence="9">
    <location>
        <begin position="469"/>
        <end position="483"/>
    </location>
</feature>
<feature type="transmembrane region" description="Helical" evidence="10">
    <location>
        <begin position="21"/>
        <end position="38"/>
    </location>
</feature>
<dbReference type="Proteomes" id="UP001318860">
    <property type="component" value="Unassembled WGS sequence"/>
</dbReference>
<name>A0ABR0WCW5_REHGL</name>
<evidence type="ECO:0000256" key="10">
    <source>
        <dbReference type="SAM" id="Phobius"/>
    </source>
</evidence>
<dbReference type="PROSITE" id="PS50089">
    <property type="entry name" value="ZF_RING_2"/>
    <property type="match status" value="1"/>
</dbReference>
<organism evidence="12 13">
    <name type="scientific">Rehmannia glutinosa</name>
    <name type="common">Chinese foxglove</name>
    <dbReference type="NCBI Taxonomy" id="99300"/>
    <lineage>
        <taxon>Eukaryota</taxon>
        <taxon>Viridiplantae</taxon>
        <taxon>Streptophyta</taxon>
        <taxon>Embryophyta</taxon>
        <taxon>Tracheophyta</taxon>
        <taxon>Spermatophyta</taxon>
        <taxon>Magnoliopsida</taxon>
        <taxon>eudicotyledons</taxon>
        <taxon>Gunneridae</taxon>
        <taxon>Pentapetalae</taxon>
        <taxon>asterids</taxon>
        <taxon>lamiids</taxon>
        <taxon>Lamiales</taxon>
        <taxon>Orobanchaceae</taxon>
        <taxon>Rehmannieae</taxon>
        <taxon>Rehmannia</taxon>
    </lineage>
</organism>
<gene>
    <name evidence="12" type="ORF">DH2020_021431</name>
</gene>
<evidence type="ECO:0000256" key="2">
    <source>
        <dbReference type="ARBA" id="ARBA00012483"/>
    </source>
</evidence>
<feature type="region of interest" description="Disordered" evidence="9">
    <location>
        <begin position="380"/>
        <end position="400"/>
    </location>
</feature>
<evidence type="ECO:0000256" key="3">
    <source>
        <dbReference type="ARBA" id="ARBA00022723"/>
    </source>
</evidence>
<dbReference type="Gene3D" id="3.30.40.10">
    <property type="entry name" value="Zinc/RING finger domain, C3HC4 (zinc finger)"/>
    <property type="match status" value="1"/>
</dbReference>
<dbReference type="InterPro" id="IPR001841">
    <property type="entry name" value="Znf_RING"/>
</dbReference>
<feature type="region of interest" description="Disordered" evidence="9">
    <location>
        <begin position="438"/>
        <end position="492"/>
    </location>
</feature>
<keyword evidence="5" id="KW-0833">Ubl conjugation pathway</keyword>
<keyword evidence="10" id="KW-0472">Membrane</keyword>
<dbReference type="SMART" id="SM00184">
    <property type="entry name" value="RING"/>
    <property type="match status" value="1"/>
</dbReference>
<comment type="similarity">
    <text evidence="7">Belongs to the RING-type zinc finger family. ATL subfamily.</text>
</comment>
<evidence type="ECO:0000256" key="6">
    <source>
        <dbReference type="ARBA" id="ARBA00022833"/>
    </source>
</evidence>
<keyword evidence="4 8" id="KW-0863">Zinc-finger</keyword>
<evidence type="ECO:0000256" key="4">
    <source>
        <dbReference type="ARBA" id="ARBA00022771"/>
    </source>
</evidence>
<feature type="transmembrane region" description="Helical" evidence="10">
    <location>
        <begin position="172"/>
        <end position="194"/>
    </location>
</feature>
<dbReference type="Pfam" id="PF13639">
    <property type="entry name" value="zf-RING_2"/>
    <property type="match status" value="1"/>
</dbReference>
<dbReference type="CDD" id="cd16461">
    <property type="entry name" value="RING-H2_EL5-like"/>
    <property type="match status" value="1"/>
</dbReference>
<dbReference type="SUPFAM" id="SSF57850">
    <property type="entry name" value="RING/U-box"/>
    <property type="match status" value="1"/>
</dbReference>
<dbReference type="PANTHER" id="PTHR14155:SF263">
    <property type="entry name" value="E3 UBIQUITIN-PROTEIN LIGASE ATL6"/>
    <property type="match status" value="1"/>
</dbReference>
<reference evidence="12 13" key="1">
    <citation type="journal article" date="2021" name="Comput. Struct. Biotechnol. J.">
        <title>De novo genome assembly of the potent medicinal plant Rehmannia glutinosa using nanopore technology.</title>
        <authorList>
            <person name="Ma L."/>
            <person name="Dong C."/>
            <person name="Song C."/>
            <person name="Wang X."/>
            <person name="Zheng X."/>
            <person name="Niu Y."/>
            <person name="Chen S."/>
            <person name="Feng W."/>
        </authorList>
    </citation>
    <scope>NUCLEOTIDE SEQUENCE [LARGE SCALE GENOMIC DNA]</scope>
    <source>
        <strain evidence="12">DH-2019</strain>
    </source>
</reference>
<comment type="catalytic activity">
    <reaction evidence="1">
        <text>S-ubiquitinyl-[E2 ubiquitin-conjugating enzyme]-L-cysteine + [acceptor protein]-L-lysine = [E2 ubiquitin-conjugating enzyme]-L-cysteine + N(6)-ubiquitinyl-[acceptor protein]-L-lysine.</text>
        <dbReference type="EC" id="2.3.2.27"/>
    </reaction>
</comment>
<keyword evidence="13" id="KW-1185">Reference proteome</keyword>
<dbReference type="InterPro" id="IPR013083">
    <property type="entry name" value="Znf_RING/FYVE/PHD"/>
</dbReference>
<protein>
    <recommendedName>
        <fullName evidence="2">RING-type E3 ubiquitin transferase</fullName>
        <ecNumber evidence="2">2.3.2.27</ecNumber>
    </recommendedName>
</protein>